<sequence>MRNQVETEMAIANRYTMLHTVHDYIIAIARNAPNYVSNSSPSSSP</sequence>
<comment type="caution">
    <text evidence="1">The sequence shown here is derived from an EMBL/GenBank/DDBJ whole genome shotgun (WGS) entry which is preliminary data.</text>
</comment>
<organism evidence="1 2">
    <name type="scientific">Roseofilum casamattae BLCC-M143</name>
    <dbReference type="NCBI Taxonomy" id="3022442"/>
    <lineage>
        <taxon>Bacteria</taxon>
        <taxon>Bacillati</taxon>
        <taxon>Cyanobacteriota</taxon>
        <taxon>Cyanophyceae</taxon>
        <taxon>Desertifilales</taxon>
        <taxon>Desertifilaceae</taxon>
        <taxon>Roseofilum</taxon>
        <taxon>Roseofilum casamattae</taxon>
    </lineage>
</organism>
<accession>A0ABT7BRH3</accession>
<dbReference type="EMBL" id="JAQOSQ010000001">
    <property type="protein sequence ID" value="MDJ1181685.1"/>
    <property type="molecule type" value="Genomic_DNA"/>
</dbReference>
<proteinExistence type="predicted"/>
<evidence type="ECO:0000313" key="2">
    <source>
        <dbReference type="Proteomes" id="UP001232992"/>
    </source>
</evidence>
<keyword evidence="2" id="KW-1185">Reference proteome</keyword>
<evidence type="ECO:0000313" key="1">
    <source>
        <dbReference type="EMBL" id="MDJ1181685.1"/>
    </source>
</evidence>
<dbReference type="Proteomes" id="UP001232992">
    <property type="component" value="Unassembled WGS sequence"/>
</dbReference>
<protein>
    <submittedName>
        <fullName evidence="1">Uncharacterized protein</fullName>
    </submittedName>
</protein>
<name>A0ABT7BRH3_9CYAN</name>
<dbReference type="RefSeq" id="WP_283756339.1">
    <property type="nucleotide sequence ID" value="NZ_JAQOSQ010000001.1"/>
</dbReference>
<reference evidence="1 2" key="1">
    <citation type="submission" date="2023-01" db="EMBL/GenBank/DDBJ databases">
        <title>Novel diversity within Roseofilum (Cyanobacteria; Desertifilaceae) from marine benthic mats with descriptions of four novel species.</title>
        <authorList>
            <person name="Wang Y."/>
            <person name="Berthold D.E."/>
            <person name="Hu J."/>
            <person name="Lefler F.W."/>
            <person name="Laughinghouse H.D. IV."/>
        </authorList>
    </citation>
    <scope>NUCLEOTIDE SEQUENCE [LARGE SCALE GENOMIC DNA]</scope>
    <source>
        <strain evidence="1 2">BLCC-M143</strain>
    </source>
</reference>
<gene>
    <name evidence="1" type="ORF">PMH09_00630</name>
</gene>